<sequence length="368" mass="39365">MRVRLRPNGRRQPYFAVRVPGTWDELLKIARERLSSDPSVGGVRLYLPDGAEVFSLDDVDSDDVLAVAFNDAEFEQLGTYTGPSPPSPSPHPPTRPPLPLPPPPPRPLPPMPTSPHPSFPPPQLPPSLLSSSPPELPPWMPPLPHARIALSPPSPLRSTVTPNFVNASGGVNSSTRQRESAASAPHNSTADAARPDGKIVFNRSSRADANHSHPGTLNFSAVALGRVANTTIGADNDVASVLGALLLLAFGLAAMMSALFLFGLGTTQTGAHSPWLEEVSEDEYGEKDEGAESNPFPLAVELRPNRDKVPSTLVGRAHFYWLRLQQVALSASETSLTIEKAKYGEVPSASSPAEQSVEMSGPKYETIE</sequence>
<reference evidence="3 4" key="1">
    <citation type="journal article" date="2024" name="Science">
        <title>Giant polyketide synthase enzymes in the biosynthesis of giant marine polyether toxins.</title>
        <authorList>
            <person name="Fallon T.R."/>
            <person name="Shende V.V."/>
            <person name="Wierzbicki I.H."/>
            <person name="Pendleton A.L."/>
            <person name="Watervoot N.F."/>
            <person name="Auber R.P."/>
            <person name="Gonzalez D.J."/>
            <person name="Wisecaver J.H."/>
            <person name="Moore B.S."/>
        </authorList>
    </citation>
    <scope>NUCLEOTIDE SEQUENCE [LARGE SCALE GENOMIC DNA]</scope>
    <source>
        <strain evidence="3 4">12B1</strain>
    </source>
</reference>
<evidence type="ECO:0000313" key="4">
    <source>
        <dbReference type="Proteomes" id="UP001515480"/>
    </source>
</evidence>
<dbReference type="AlphaFoldDB" id="A0AB34JLH8"/>
<accession>A0AB34JLH8</accession>
<evidence type="ECO:0000256" key="2">
    <source>
        <dbReference type="SAM" id="Phobius"/>
    </source>
</evidence>
<evidence type="ECO:0008006" key="5">
    <source>
        <dbReference type="Google" id="ProtNLM"/>
    </source>
</evidence>
<dbReference type="EMBL" id="JBGBPQ010000007">
    <property type="protein sequence ID" value="KAL1521768.1"/>
    <property type="molecule type" value="Genomic_DNA"/>
</dbReference>
<feature type="region of interest" description="Disordered" evidence="1">
    <location>
        <begin position="159"/>
        <end position="196"/>
    </location>
</feature>
<evidence type="ECO:0000256" key="1">
    <source>
        <dbReference type="SAM" id="MobiDB-lite"/>
    </source>
</evidence>
<proteinExistence type="predicted"/>
<gene>
    <name evidence="3" type="ORF">AB1Y20_021422</name>
</gene>
<keyword evidence="2" id="KW-0472">Membrane</keyword>
<keyword evidence="2" id="KW-1133">Transmembrane helix</keyword>
<feature type="compositionally biased region" description="Polar residues" evidence="1">
    <location>
        <begin position="159"/>
        <end position="175"/>
    </location>
</feature>
<keyword evidence="4" id="KW-1185">Reference proteome</keyword>
<feature type="transmembrane region" description="Helical" evidence="2">
    <location>
        <begin position="241"/>
        <end position="264"/>
    </location>
</feature>
<dbReference type="Proteomes" id="UP001515480">
    <property type="component" value="Unassembled WGS sequence"/>
</dbReference>
<feature type="region of interest" description="Disordered" evidence="1">
    <location>
        <begin position="343"/>
        <end position="368"/>
    </location>
</feature>
<feature type="compositionally biased region" description="Pro residues" evidence="1">
    <location>
        <begin position="83"/>
        <end position="125"/>
    </location>
</feature>
<name>A0AB34JLH8_PRYPA</name>
<keyword evidence="2" id="KW-0812">Transmembrane</keyword>
<evidence type="ECO:0000313" key="3">
    <source>
        <dbReference type="EMBL" id="KAL1521768.1"/>
    </source>
</evidence>
<protein>
    <recommendedName>
        <fullName evidence="5">PB1 domain-containing protein</fullName>
    </recommendedName>
</protein>
<feature type="region of interest" description="Disordered" evidence="1">
    <location>
        <begin position="77"/>
        <end position="136"/>
    </location>
</feature>
<comment type="caution">
    <text evidence="3">The sequence shown here is derived from an EMBL/GenBank/DDBJ whole genome shotgun (WGS) entry which is preliminary data.</text>
</comment>
<organism evidence="3 4">
    <name type="scientific">Prymnesium parvum</name>
    <name type="common">Toxic golden alga</name>
    <dbReference type="NCBI Taxonomy" id="97485"/>
    <lineage>
        <taxon>Eukaryota</taxon>
        <taxon>Haptista</taxon>
        <taxon>Haptophyta</taxon>
        <taxon>Prymnesiophyceae</taxon>
        <taxon>Prymnesiales</taxon>
        <taxon>Prymnesiaceae</taxon>
        <taxon>Prymnesium</taxon>
    </lineage>
</organism>
<feature type="compositionally biased region" description="Polar residues" evidence="1">
    <location>
        <begin position="348"/>
        <end position="358"/>
    </location>
</feature>